<evidence type="ECO:0000259" key="1">
    <source>
        <dbReference type="PROSITE" id="PS51379"/>
    </source>
</evidence>
<evidence type="ECO:0000313" key="2">
    <source>
        <dbReference type="EMBL" id="GAG08898.1"/>
    </source>
</evidence>
<dbReference type="EMBL" id="BARS01027171">
    <property type="protein sequence ID" value="GAG08898.1"/>
    <property type="molecule type" value="Genomic_DNA"/>
</dbReference>
<dbReference type="PROSITE" id="PS51379">
    <property type="entry name" value="4FE4S_FER_2"/>
    <property type="match status" value="2"/>
</dbReference>
<feature type="domain" description="4Fe-4S ferredoxin-type" evidence="1">
    <location>
        <begin position="40"/>
        <end position="71"/>
    </location>
</feature>
<comment type="caution">
    <text evidence="2">The sequence shown here is derived from an EMBL/GenBank/DDBJ whole genome shotgun (WGS) entry which is preliminary data.</text>
</comment>
<dbReference type="SUPFAM" id="SSF54862">
    <property type="entry name" value="4Fe-4S ferredoxins"/>
    <property type="match status" value="1"/>
</dbReference>
<protein>
    <recommendedName>
        <fullName evidence="1">4Fe-4S ferredoxin-type domain-containing protein</fullName>
    </recommendedName>
</protein>
<dbReference type="AlphaFoldDB" id="X0V8U6"/>
<sequence>VRKYIPEKVSVRYFEYTVKEEDCIGCGKCVEGCALMNGSLYLQVRHDRCVNCNECAIGVACPTEAFRRVPASRPNLLKKAAQNLLEKRANDG</sequence>
<dbReference type="Gene3D" id="3.30.70.20">
    <property type="match status" value="1"/>
</dbReference>
<name>X0V8U6_9ZZZZ</name>
<gene>
    <name evidence="2" type="ORF">S01H1_42706</name>
</gene>
<proteinExistence type="predicted"/>
<feature type="domain" description="4Fe-4S ferredoxin-type" evidence="1">
    <location>
        <begin position="14"/>
        <end position="33"/>
    </location>
</feature>
<reference evidence="2" key="1">
    <citation type="journal article" date="2014" name="Front. Microbiol.">
        <title>High frequency of phylogenetically diverse reductive dehalogenase-homologous genes in deep subseafloor sedimentary metagenomes.</title>
        <authorList>
            <person name="Kawai M."/>
            <person name="Futagami T."/>
            <person name="Toyoda A."/>
            <person name="Takaki Y."/>
            <person name="Nishi S."/>
            <person name="Hori S."/>
            <person name="Arai W."/>
            <person name="Tsubouchi T."/>
            <person name="Morono Y."/>
            <person name="Uchiyama I."/>
            <person name="Ito T."/>
            <person name="Fujiyama A."/>
            <person name="Inagaki F."/>
            <person name="Takami H."/>
        </authorList>
    </citation>
    <scope>NUCLEOTIDE SEQUENCE</scope>
    <source>
        <strain evidence="2">Expedition CK06-06</strain>
    </source>
</reference>
<accession>X0V8U6</accession>
<feature type="non-terminal residue" evidence="2">
    <location>
        <position position="1"/>
    </location>
</feature>
<dbReference type="InterPro" id="IPR017896">
    <property type="entry name" value="4Fe4S_Fe-S-bd"/>
</dbReference>
<organism evidence="2">
    <name type="scientific">marine sediment metagenome</name>
    <dbReference type="NCBI Taxonomy" id="412755"/>
    <lineage>
        <taxon>unclassified sequences</taxon>
        <taxon>metagenomes</taxon>
        <taxon>ecological metagenomes</taxon>
    </lineage>
</organism>